<organism evidence="1 2">
    <name type="scientific">Mucuna pruriens</name>
    <name type="common">Velvet bean</name>
    <name type="synonym">Dolichos pruriens</name>
    <dbReference type="NCBI Taxonomy" id="157652"/>
    <lineage>
        <taxon>Eukaryota</taxon>
        <taxon>Viridiplantae</taxon>
        <taxon>Streptophyta</taxon>
        <taxon>Embryophyta</taxon>
        <taxon>Tracheophyta</taxon>
        <taxon>Spermatophyta</taxon>
        <taxon>Magnoliopsida</taxon>
        <taxon>eudicotyledons</taxon>
        <taxon>Gunneridae</taxon>
        <taxon>Pentapetalae</taxon>
        <taxon>rosids</taxon>
        <taxon>fabids</taxon>
        <taxon>Fabales</taxon>
        <taxon>Fabaceae</taxon>
        <taxon>Papilionoideae</taxon>
        <taxon>50 kb inversion clade</taxon>
        <taxon>NPAAA clade</taxon>
        <taxon>indigoferoid/millettioid clade</taxon>
        <taxon>Phaseoleae</taxon>
        <taxon>Mucuna</taxon>
    </lineage>
</organism>
<feature type="non-terminal residue" evidence="1">
    <location>
        <position position="1"/>
    </location>
</feature>
<protein>
    <submittedName>
        <fullName evidence="1">Uncharacterized protein</fullName>
    </submittedName>
</protein>
<evidence type="ECO:0000313" key="2">
    <source>
        <dbReference type="Proteomes" id="UP000257109"/>
    </source>
</evidence>
<sequence length="65" mass="7638">MRTSLPISHMQQTLRTTTSLKLFAVTSELWQDPKERFAQVDVVRAAEMQHELYAFRQVLLALKYN</sequence>
<reference evidence="1" key="1">
    <citation type="submission" date="2018-05" db="EMBL/GenBank/DDBJ databases">
        <title>Draft genome of Mucuna pruriens seed.</title>
        <authorList>
            <person name="Nnadi N.E."/>
            <person name="Vos R."/>
            <person name="Hasami M.H."/>
            <person name="Devisetty U.K."/>
            <person name="Aguiy J.C."/>
        </authorList>
    </citation>
    <scope>NUCLEOTIDE SEQUENCE [LARGE SCALE GENOMIC DNA]</scope>
    <source>
        <strain evidence="1">JCA_2017</strain>
    </source>
</reference>
<accession>A0A371IDP1</accession>
<comment type="caution">
    <text evidence="1">The sequence shown here is derived from an EMBL/GenBank/DDBJ whole genome shotgun (WGS) entry which is preliminary data.</text>
</comment>
<dbReference type="Proteomes" id="UP000257109">
    <property type="component" value="Unassembled WGS sequence"/>
</dbReference>
<keyword evidence="2" id="KW-1185">Reference proteome</keyword>
<name>A0A371IDP1_MUCPR</name>
<dbReference type="EMBL" id="QJKJ01000331">
    <property type="protein sequence ID" value="RDY13171.1"/>
    <property type="molecule type" value="Genomic_DNA"/>
</dbReference>
<evidence type="ECO:0000313" key="1">
    <source>
        <dbReference type="EMBL" id="RDY13171.1"/>
    </source>
</evidence>
<proteinExistence type="predicted"/>
<gene>
    <name evidence="1" type="ORF">CR513_01948</name>
</gene>
<dbReference type="AlphaFoldDB" id="A0A371IDP1"/>